<dbReference type="Pfam" id="PF01112">
    <property type="entry name" value="Asparaginase_2"/>
    <property type="match status" value="1"/>
</dbReference>
<accession>A0AAD4Q7L1</accession>
<dbReference type="GO" id="GO:0004298">
    <property type="term" value="F:threonine-type endopeptidase activity"/>
    <property type="evidence" value="ECO:0007669"/>
    <property type="project" value="InterPro"/>
</dbReference>
<keyword evidence="4" id="KW-1185">Reference proteome</keyword>
<evidence type="ECO:0000313" key="3">
    <source>
        <dbReference type="EMBL" id="KAH8990542.1"/>
    </source>
</evidence>
<feature type="active site" description="Nucleophile" evidence="1">
    <location>
        <position position="218"/>
    </location>
</feature>
<name>A0AAD4Q7L1_9AGAM</name>
<evidence type="ECO:0000313" key="4">
    <source>
        <dbReference type="Proteomes" id="UP001201163"/>
    </source>
</evidence>
<protein>
    <submittedName>
        <fullName evidence="3">Asparaginase</fullName>
    </submittedName>
</protein>
<dbReference type="GO" id="GO:0051604">
    <property type="term" value="P:protein maturation"/>
    <property type="evidence" value="ECO:0007669"/>
    <property type="project" value="TreeGrafter"/>
</dbReference>
<dbReference type="GO" id="GO:0005737">
    <property type="term" value="C:cytoplasm"/>
    <property type="evidence" value="ECO:0007669"/>
    <property type="project" value="TreeGrafter"/>
</dbReference>
<reference evidence="3" key="1">
    <citation type="submission" date="2022-01" db="EMBL/GenBank/DDBJ databases">
        <title>Comparative genomics reveals a dynamic genome evolution in the ectomycorrhizal milk-cap (Lactarius) mushrooms.</title>
        <authorList>
            <consortium name="DOE Joint Genome Institute"/>
            <person name="Lebreton A."/>
            <person name="Tang N."/>
            <person name="Kuo A."/>
            <person name="LaButti K."/>
            <person name="Drula E."/>
            <person name="Barry K."/>
            <person name="Clum A."/>
            <person name="Lipzen A."/>
            <person name="Mousain D."/>
            <person name="Ng V."/>
            <person name="Wang R."/>
            <person name="Wang X."/>
            <person name="Dai Y."/>
            <person name="Henrissat B."/>
            <person name="Grigoriev I.V."/>
            <person name="Guerin-Laguette A."/>
            <person name="Yu F."/>
            <person name="Martin F.M."/>
        </authorList>
    </citation>
    <scope>NUCLEOTIDE SEQUENCE</scope>
    <source>
        <strain evidence="3">QP</strain>
    </source>
</reference>
<dbReference type="InterPro" id="IPR029055">
    <property type="entry name" value="Ntn_hydrolases_N"/>
</dbReference>
<gene>
    <name evidence="3" type="ORF">EDB92DRAFT_1864365</name>
</gene>
<dbReference type="InterPro" id="IPR000246">
    <property type="entry name" value="Peptidase_T2"/>
</dbReference>
<dbReference type="SUPFAM" id="SSF56235">
    <property type="entry name" value="N-terminal nucleophile aminohydrolases (Ntn hydrolases)"/>
    <property type="match status" value="1"/>
</dbReference>
<dbReference type="Proteomes" id="UP001201163">
    <property type="component" value="Unassembled WGS sequence"/>
</dbReference>
<evidence type="ECO:0000256" key="2">
    <source>
        <dbReference type="PIRSR" id="PIRSR600246-3"/>
    </source>
</evidence>
<comment type="caution">
    <text evidence="3">The sequence shown here is derived from an EMBL/GenBank/DDBJ whole genome shotgun (WGS) entry which is preliminary data.</text>
</comment>
<dbReference type="PANTHER" id="PTHR10188:SF8">
    <property type="entry name" value="THREONINE ASPARTASE 1"/>
    <property type="match status" value="1"/>
</dbReference>
<dbReference type="AlphaFoldDB" id="A0AAD4Q7L1"/>
<dbReference type="CDD" id="cd04514">
    <property type="entry name" value="Taspase1_like"/>
    <property type="match status" value="1"/>
</dbReference>
<evidence type="ECO:0000256" key="1">
    <source>
        <dbReference type="PIRSR" id="PIRSR600246-1"/>
    </source>
</evidence>
<dbReference type="Gene3D" id="3.60.20.30">
    <property type="entry name" value="(Glycosyl)asparaginase"/>
    <property type="match status" value="1"/>
</dbReference>
<dbReference type="EMBL" id="JAKELL010000030">
    <property type="protein sequence ID" value="KAH8990542.1"/>
    <property type="molecule type" value="Genomic_DNA"/>
</dbReference>
<dbReference type="PANTHER" id="PTHR10188">
    <property type="entry name" value="L-ASPARAGINASE"/>
    <property type="match status" value="1"/>
</dbReference>
<organism evidence="3 4">
    <name type="scientific">Lactarius akahatsu</name>
    <dbReference type="NCBI Taxonomy" id="416441"/>
    <lineage>
        <taxon>Eukaryota</taxon>
        <taxon>Fungi</taxon>
        <taxon>Dikarya</taxon>
        <taxon>Basidiomycota</taxon>
        <taxon>Agaricomycotina</taxon>
        <taxon>Agaricomycetes</taxon>
        <taxon>Russulales</taxon>
        <taxon>Russulaceae</taxon>
        <taxon>Lactarius</taxon>
    </lineage>
</organism>
<feature type="site" description="Cleavage; by autolysis" evidence="2">
    <location>
        <begin position="217"/>
        <end position="218"/>
    </location>
</feature>
<proteinExistence type="predicted"/>
<sequence>MSEAPFYFIAIHGGAGYHPPSSDSSIRRSLRTAVSSALTTLTTVDSNESGSGSRRPGTSPTALDTTTALVAALEDSLEFNAGYGSNLTFDGDVECDAALMDGGCCAFGGVGAVRCVRNPVLLARCVLDARRQQQPRLGLGLGRVPPLLLVGEGAVRFAAERGGRAGAVEEPAEMVTPRARREWEVWRERWEDEERRTSGPSDGLGAPDLTMLRARQDTVGAVVVQGDAGDVAAGVSSGGLLLKPSGRVGEAAVFGAGCWAERLSDGRSIACSVSGQGELIVQSSMAKTLAERIAAAEGDTHDVLRSVLVDHFYSKWHLRGEHQPAVGVLLLTRGMDGDESTTRLWCAFTTQSMAVAYSSSQHPKPKALVLRNTTHDFSNEDARPPLFITTLSF</sequence>
<dbReference type="InterPro" id="IPR037464">
    <property type="entry name" value="Taspase1"/>
</dbReference>